<dbReference type="NCBIfam" id="NF003816">
    <property type="entry name" value="PRK05406.1-5"/>
    <property type="match status" value="1"/>
</dbReference>
<dbReference type="GO" id="GO:0005975">
    <property type="term" value="P:carbohydrate metabolic process"/>
    <property type="evidence" value="ECO:0007669"/>
    <property type="project" value="InterPro"/>
</dbReference>
<protein>
    <recommendedName>
        <fullName evidence="2">LamB/YcsF family protein</fullName>
    </recommendedName>
</protein>
<dbReference type="AlphaFoldDB" id="A0A382WLI6"/>
<sequence length="222" mass="23962">MNNSRLAIDLNSDMGEGFGPYTIGSDEEIIRYISSANIACGMHAGDPNWMNKTVKLAEDFGVGIGAHPGLPDRQGFGRRNIEISGSDARNDVVYQIGALAAFTKNKSLQHVKIHGAMYNSAAYREDLGKAICRAVLDVDRDLILVVLAGSPWVEWAKTMSVLVAEEVFADRAINHDGSLVDRSVVGAVISDLDEVVKRSVRMVVEGKAQTSDGQEISVNAQT</sequence>
<proteinExistence type="predicted"/>
<dbReference type="Pfam" id="PF03746">
    <property type="entry name" value="LamB_YcsF"/>
    <property type="match status" value="1"/>
</dbReference>
<reference evidence="1" key="1">
    <citation type="submission" date="2018-05" db="EMBL/GenBank/DDBJ databases">
        <authorList>
            <person name="Lanie J.A."/>
            <person name="Ng W.-L."/>
            <person name="Kazmierczak K.M."/>
            <person name="Andrzejewski T.M."/>
            <person name="Davidsen T.M."/>
            <person name="Wayne K.J."/>
            <person name="Tettelin H."/>
            <person name="Glass J.I."/>
            <person name="Rusch D."/>
            <person name="Podicherti R."/>
            <person name="Tsui H.-C.T."/>
            <person name="Winkler M.E."/>
        </authorList>
    </citation>
    <scope>NUCLEOTIDE SEQUENCE</scope>
</reference>
<dbReference type="Gene3D" id="3.20.20.370">
    <property type="entry name" value="Glycoside hydrolase/deacetylase"/>
    <property type="match status" value="1"/>
</dbReference>
<dbReference type="NCBIfam" id="NF003814">
    <property type="entry name" value="PRK05406.1-3"/>
    <property type="match status" value="1"/>
</dbReference>
<dbReference type="PANTHER" id="PTHR30292:SF0">
    <property type="entry name" value="5-OXOPROLINASE SUBUNIT A"/>
    <property type="match status" value="1"/>
</dbReference>
<evidence type="ECO:0008006" key="2">
    <source>
        <dbReference type="Google" id="ProtNLM"/>
    </source>
</evidence>
<dbReference type="SUPFAM" id="SSF88713">
    <property type="entry name" value="Glycoside hydrolase/deacetylase"/>
    <property type="match status" value="1"/>
</dbReference>
<accession>A0A382WLI6</accession>
<feature type="non-terminal residue" evidence="1">
    <location>
        <position position="222"/>
    </location>
</feature>
<dbReference type="PANTHER" id="PTHR30292">
    <property type="entry name" value="UNCHARACTERIZED PROTEIN YBGL-RELATED"/>
    <property type="match status" value="1"/>
</dbReference>
<organism evidence="1">
    <name type="scientific">marine metagenome</name>
    <dbReference type="NCBI Taxonomy" id="408172"/>
    <lineage>
        <taxon>unclassified sequences</taxon>
        <taxon>metagenomes</taxon>
        <taxon>ecological metagenomes</taxon>
    </lineage>
</organism>
<evidence type="ECO:0000313" key="1">
    <source>
        <dbReference type="EMBL" id="SVD59454.1"/>
    </source>
</evidence>
<dbReference type="CDD" id="cd10787">
    <property type="entry name" value="LamB_YcsF_like"/>
    <property type="match status" value="1"/>
</dbReference>
<name>A0A382WLI6_9ZZZZ</name>
<gene>
    <name evidence="1" type="ORF">METZ01_LOCUS412308</name>
</gene>
<dbReference type="InterPro" id="IPR005501">
    <property type="entry name" value="LamB/YcsF/PxpA-like"/>
</dbReference>
<dbReference type="InterPro" id="IPR011330">
    <property type="entry name" value="Glyco_hydro/deAcase_b/a-brl"/>
</dbReference>
<dbReference type="EMBL" id="UINC01160671">
    <property type="protein sequence ID" value="SVD59454.1"/>
    <property type="molecule type" value="Genomic_DNA"/>
</dbReference>